<dbReference type="SUPFAM" id="SSF49723">
    <property type="entry name" value="Lipase/lipooxygenase domain (PLAT/LH2 domain)"/>
    <property type="match status" value="1"/>
</dbReference>
<dbReference type="InterPro" id="IPR010417">
    <property type="entry name" value="Embryo-specific_ATS3"/>
</dbReference>
<dbReference type="PANTHER" id="PTHR31718">
    <property type="entry name" value="PLAT DOMAIN-CONTAINING PROTEIN"/>
    <property type="match status" value="1"/>
</dbReference>
<dbReference type="EMBL" id="JBEDUW010000007">
    <property type="protein sequence ID" value="KAK9913344.1"/>
    <property type="molecule type" value="Genomic_DNA"/>
</dbReference>
<dbReference type="PANTHER" id="PTHR31718:SF69">
    <property type="entry name" value="PLAT DOMAIN-CONTAINING PROTEIN"/>
    <property type="match status" value="1"/>
</dbReference>
<name>A0AAW1VY92_RUBAR</name>
<sequence length="178" mass="19658">MKALSILAMATLAFIISLPVDAVQPTNHGFQGSKPNCTYSIEIETTCAQSAETRDHVSLRFSDSKGDLIIVKHLNNPKLLYAPKGGGYGGFGRCAIDVFEASGPCMSTRVCSLYVKKVGSDDWRPGWVKVLHQQDGGREVPVSYVFYFRTFVPENVWFGFDYCKSKGGFVPRVVSFDN</sequence>
<dbReference type="Proteomes" id="UP001457282">
    <property type="component" value="Unassembled WGS sequence"/>
</dbReference>
<protein>
    <submittedName>
        <fullName evidence="2">Uncharacterized protein</fullName>
    </submittedName>
</protein>
<keyword evidence="1" id="KW-0732">Signal</keyword>
<dbReference type="Gene3D" id="2.60.60.20">
    <property type="entry name" value="PLAT/LH2 domain"/>
    <property type="match status" value="1"/>
</dbReference>
<dbReference type="AlphaFoldDB" id="A0AAW1VY92"/>
<proteinExistence type="predicted"/>
<keyword evidence="3" id="KW-1185">Reference proteome</keyword>
<feature type="chain" id="PRO_5043542266" evidence="1">
    <location>
        <begin position="23"/>
        <end position="178"/>
    </location>
</feature>
<gene>
    <name evidence="2" type="ORF">M0R45_037162</name>
</gene>
<evidence type="ECO:0000256" key="1">
    <source>
        <dbReference type="SAM" id="SignalP"/>
    </source>
</evidence>
<evidence type="ECO:0000313" key="3">
    <source>
        <dbReference type="Proteomes" id="UP001457282"/>
    </source>
</evidence>
<dbReference type="Pfam" id="PF06232">
    <property type="entry name" value="ATS3"/>
    <property type="match status" value="1"/>
</dbReference>
<comment type="caution">
    <text evidence="2">The sequence shown here is derived from an EMBL/GenBank/DDBJ whole genome shotgun (WGS) entry which is preliminary data.</text>
</comment>
<feature type="signal peptide" evidence="1">
    <location>
        <begin position="1"/>
        <end position="22"/>
    </location>
</feature>
<organism evidence="2 3">
    <name type="scientific">Rubus argutus</name>
    <name type="common">Southern blackberry</name>
    <dbReference type="NCBI Taxonomy" id="59490"/>
    <lineage>
        <taxon>Eukaryota</taxon>
        <taxon>Viridiplantae</taxon>
        <taxon>Streptophyta</taxon>
        <taxon>Embryophyta</taxon>
        <taxon>Tracheophyta</taxon>
        <taxon>Spermatophyta</taxon>
        <taxon>Magnoliopsida</taxon>
        <taxon>eudicotyledons</taxon>
        <taxon>Gunneridae</taxon>
        <taxon>Pentapetalae</taxon>
        <taxon>rosids</taxon>
        <taxon>fabids</taxon>
        <taxon>Rosales</taxon>
        <taxon>Rosaceae</taxon>
        <taxon>Rosoideae</taxon>
        <taxon>Rosoideae incertae sedis</taxon>
        <taxon>Rubus</taxon>
    </lineage>
</organism>
<reference evidence="2 3" key="1">
    <citation type="journal article" date="2023" name="G3 (Bethesda)">
        <title>A chromosome-length genome assembly and annotation of blackberry (Rubus argutus, cv. 'Hillquist').</title>
        <authorList>
            <person name="Bruna T."/>
            <person name="Aryal R."/>
            <person name="Dudchenko O."/>
            <person name="Sargent D.J."/>
            <person name="Mead D."/>
            <person name="Buti M."/>
            <person name="Cavallini A."/>
            <person name="Hytonen T."/>
            <person name="Andres J."/>
            <person name="Pham M."/>
            <person name="Weisz D."/>
            <person name="Mascagni F."/>
            <person name="Usai G."/>
            <person name="Natali L."/>
            <person name="Bassil N."/>
            <person name="Fernandez G.E."/>
            <person name="Lomsadze A."/>
            <person name="Armour M."/>
            <person name="Olukolu B."/>
            <person name="Poorten T."/>
            <person name="Britton C."/>
            <person name="Davik J."/>
            <person name="Ashrafi H."/>
            <person name="Aiden E.L."/>
            <person name="Borodovsky M."/>
            <person name="Worthington M."/>
        </authorList>
    </citation>
    <scope>NUCLEOTIDE SEQUENCE [LARGE SCALE GENOMIC DNA]</scope>
    <source>
        <strain evidence="2">PI 553951</strain>
    </source>
</reference>
<evidence type="ECO:0000313" key="2">
    <source>
        <dbReference type="EMBL" id="KAK9913344.1"/>
    </source>
</evidence>
<dbReference type="InterPro" id="IPR036392">
    <property type="entry name" value="PLAT/LH2_dom_sf"/>
</dbReference>
<accession>A0AAW1VY92</accession>